<proteinExistence type="predicted"/>
<protein>
    <recommendedName>
        <fullName evidence="4">Potassium transporter Trk</fullName>
    </recommendedName>
</protein>
<evidence type="ECO:0000313" key="2">
    <source>
        <dbReference type="EMBL" id="GMA90829.1"/>
    </source>
</evidence>
<organism evidence="2 3">
    <name type="scientific">Homoserinibacter gongjuensis</name>
    <dbReference type="NCBI Taxonomy" id="1162968"/>
    <lineage>
        <taxon>Bacteria</taxon>
        <taxon>Bacillati</taxon>
        <taxon>Actinomycetota</taxon>
        <taxon>Actinomycetes</taxon>
        <taxon>Micrococcales</taxon>
        <taxon>Microbacteriaceae</taxon>
        <taxon>Homoserinibacter</taxon>
    </lineage>
</organism>
<feature type="transmembrane region" description="Helical" evidence="1">
    <location>
        <begin position="26"/>
        <end position="48"/>
    </location>
</feature>
<evidence type="ECO:0000256" key="1">
    <source>
        <dbReference type="SAM" id="Phobius"/>
    </source>
</evidence>
<accession>A0ABQ6JUQ1</accession>
<dbReference type="Proteomes" id="UP001157069">
    <property type="component" value="Unassembled WGS sequence"/>
</dbReference>
<keyword evidence="3" id="KW-1185">Reference proteome</keyword>
<dbReference type="RefSeq" id="WP_284298794.1">
    <property type="nucleotide sequence ID" value="NZ_BSVA01000001.1"/>
</dbReference>
<name>A0ABQ6JUQ1_9MICO</name>
<comment type="caution">
    <text evidence="2">The sequence shown here is derived from an EMBL/GenBank/DDBJ whole genome shotgun (WGS) entry which is preliminary data.</text>
</comment>
<keyword evidence="1" id="KW-1133">Transmembrane helix</keyword>
<evidence type="ECO:0000313" key="3">
    <source>
        <dbReference type="Proteomes" id="UP001157069"/>
    </source>
</evidence>
<keyword evidence="1" id="KW-0812">Transmembrane</keyword>
<reference evidence="3" key="1">
    <citation type="journal article" date="2019" name="Int. J. Syst. Evol. Microbiol.">
        <title>The Global Catalogue of Microorganisms (GCM) 10K type strain sequencing project: providing services to taxonomists for standard genome sequencing and annotation.</title>
        <authorList>
            <consortium name="The Broad Institute Genomics Platform"/>
            <consortium name="The Broad Institute Genome Sequencing Center for Infectious Disease"/>
            <person name="Wu L."/>
            <person name="Ma J."/>
        </authorList>
    </citation>
    <scope>NUCLEOTIDE SEQUENCE [LARGE SCALE GENOMIC DNA]</scope>
    <source>
        <strain evidence="3">NBRC 108755</strain>
    </source>
</reference>
<keyword evidence="1" id="KW-0472">Membrane</keyword>
<feature type="transmembrane region" description="Helical" evidence="1">
    <location>
        <begin position="60"/>
        <end position="82"/>
    </location>
</feature>
<gene>
    <name evidence="2" type="ORF">GCM10025869_13580</name>
</gene>
<sequence length="101" mass="10836">MSAPENPAEQAPIDTQQATVRRAPKIGVFLVVGAVLGALVTLILTSLFPADPKVGFAASYAYFLIYGVPAGVLLGALIGLAFDWRSRRRARTVTVEHQRVD</sequence>
<evidence type="ECO:0008006" key="4">
    <source>
        <dbReference type="Google" id="ProtNLM"/>
    </source>
</evidence>
<dbReference type="EMBL" id="BSVA01000001">
    <property type="protein sequence ID" value="GMA90829.1"/>
    <property type="molecule type" value="Genomic_DNA"/>
</dbReference>